<keyword evidence="1" id="KW-0472">Membrane</keyword>
<reference evidence="3" key="1">
    <citation type="journal article" date="2019" name="Int. J. Syst. Evol. Microbiol.">
        <title>The Global Catalogue of Microorganisms (GCM) 10K type strain sequencing project: providing services to taxonomists for standard genome sequencing and annotation.</title>
        <authorList>
            <consortium name="The Broad Institute Genomics Platform"/>
            <consortium name="The Broad Institute Genome Sequencing Center for Infectious Disease"/>
            <person name="Wu L."/>
            <person name="Ma J."/>
        </authorList>
    </citation>
    <scope>NUCLEOTIDE SEQUENCE [LARGE SCALE GENOMIC DNA]</scope>
    <source>
        <strain evidence="3">JCM 17069</strain>
    </source>
</reference>
<feature type="transmembrane region" description="Helical" evidence="1">
    <location>
        <begin position="47"/>
        <end position="69"/>
    </location>
</feature>
<evidence type="ECO:0000313" key="3">
    <source>
        <dbReference type="Proteomes" id="UP001500367"/>
    </source>
</evidence>
<proteinExistence type="predicted"/>
<dbReference type="EMBL" id="BAABCT010000002">
    <property type="protein sequence ID" value="GAA4069531.1"/>
    <property type="molecule type" value="Genomic_DNA"/>
</dbReference>
<keyword evidence="3" id="KW-1185">Reference proteome</keyword>
<evidence type="ECO:0000313" key="2">
    <source>
        <dbReference type="EMBL" id="GAA4069531.1"/>
    </source>
</evidence>
<dbReference type="InterPro" id="IPR021215">
    <property type="entry name" value="DUF2752"/>
</dbReference>
<sequence>MLTNKNNHLETDQSLCPFKVLTGMPCPSCGITKSIVYFYDGNLVKSFYYHLLGPIVVMFCCFIIVLFIIEIKTKKDYFKNYFYNRKLAYGLALFLLIYHIFRLFYFLKNHSFDDVLKESIWK</sequence>
<keyword evidence="1" id="KW-0812">Transmembrane</keyword>
<organism evidence="2 3">
    <name type="scientific">Flavobacterium cheonanense</name>
    <dbReference type="NCBI Taxonomy" id="706183"/>
    <lineage>
        <taxon>Bacteria</taxon>
        <taxon>Pseudomonadati</taxon>
        <taxon>Bacteroidota</taxon>
        <taxon>Flavobacteriia</taxon>
        <taxon>Flavobacteriales</taxon>
        <taxon>Flavobacteriaceae</taxon>
        <taxon>Flavobacterium</taxon>
    </lineage>
</organism>
<dbReference type="Pfam" id="PF10825">
    <property type="entry name" value="DUF2752"/>
    <property type="match status" value="1"/>
</dbReference>
<gene>
    <name evidence="2" type="ORF">GCM10022389_13420</name>
</gene>
<accession>A0ABP7VKW8</accession>
<evidence type="ECO:0008006" key="4">
    <source>
        <dbReference type="Google" id="ProtNLM"/>
    </source>
</evidence>
<comment type="caution">
    <text evidence="2">The sequence shown here is derived from an EMBL/GenBank/DDBJ whole genome shotgun (WGS) entry which is preliminary data.</text>
</comment>
<evidence type="ECO:0000256" key="1">
    <source>
        <dbReference type="SAM" id="Phobius"/>
    </source>
</evidence>
<keyword evidence="1" id="KW-1133">Transmembrane helix</keyword>
<feature type="transmembrane region" description="Helical" evidence="1">
    <location>
        <begin position="89"/>
        <end position="107"/>
    </location>
</feature>
<protein>
    <recommendedName>
        <fullName evidence="4">DUF2752 domain-containing protein</fullName>
    </recommendedName>
</protein>
<dbReference type="Proteomes" id="UP001500367">
    <property type="component" value="Unassembled WGS sequence"/>
</dbReference>
<name>A0ABP7VKW8_9FLAO</name>